<evidence type="ECO:0000256" key="1">
    <source>
        <dbReference type="SAM" id="MobiDB-lite"/>
    </source>
</evidence>
<evidence type="ECO:0000313" key="3">
    <source>
        <dbReference type="Proteomes" id="UP000188532"/>
    </source>
</evidence>
<accession>A0A1V3X6B3</accession>
<gene>
    <name evidence="2" type="ORF">BZL29_4054</name>
</gene>
<name>A0A1V3X6B3_MYCKA</name>
<dbReference type="Proteomes" id="UP000188532">
    <property type="component" value="Unassembled WGS sequence"/>
</dbReference>
<dbReference type="EMBL" id="MVBN01000004">
    <property type="protein sequence ID" value="OOK74705.1"/>
    <property type="molecule type" value="Genomic_DNA"/>
</dbReference>
<dbReference type="AlphaFoldDB" id="A0A1V3X6B3"/>
<protein>
    <submittedName>
        <fullName evidence="2">Uncharacterized protein</fullName>
    </submittedName>
</protein>
<organism evidence="2 3">
    <name type="scientific">Mycobacterium kansasii</name>
    <dbReference type="NCBI Taxonomy" id="1768"/>
    <lineage>
        <taxon>Bacteria</taxon>
        <taxon>Bacillati</taxon>
        <taxon>Actinomycetota</taxon>
        <taxon>Actinomycetes</taxon>
        <taxon>Mycobacteriales</taxon>
        <taxon>Mycobacteriaceae</taxon>
        <taxon>Mycobacterium</taxon>
    </lineage>
</organism>
<reference evidence="2 3" key="1">
    <citation type="submission" date="2017-02" db="EMBL/GenBank/DDBJ databases">
        <title>Complete genome sequences of Mycobacterium kansasii strains isolated from rhesus macaques.</title>
        <authorList>
            <person name="Panda A."/>
            <person name="Nagaraj S."/>
            <person name="Zhao X."/>
            <person name="Tettelin H."/>
            <person name="Detolla L.J."/>
        </authorList>
    </citation>
    <scope>NUCLEOTIDE SEQUENCE [LARGE SCALE GENOMIC DNA]</scope>
    <source>
        <strain evidence="2 3">11-3469</strain>
    </source>
</reference>
<evidence type="ECO:0000313" key="2">
    <source>
        <dbReference type="EMBL" id="OOK74705.1"/>
    </source>
</evidence>
<proteinExistence type="predicted"/>
<comment type="caution">
    <text evidence="2">The sequence shown here is derived from an EMBL/GenBank/DDBJ whole genome shotgun (WGS) entry which is preliminary data.</text>
</comment>
<sequence length="59" mass="6386">MQLETSCSAAYFARVAQTTRSCGADPDEILAHTRKPGSDQDTGCATANRRSRAAEKRRA</sequence>
<feature type="region of interest" description="Disordered" evidence="1">
    <location>
        <begin position="27"/>
        <end position="59"/>
    </location>
</feature>